<keyword evidence="2" id="KW-0472">Membrane</keyword>
<dbReference type="GeneID" id="83205789"/>
<dbReference type="OrthoDB" id="5428737at2759"/>
<comment type="caution">
    <text evidence="4">The sequence shown here is derived from an EMBL/GenBank/DDBJ whole genome shotgun (WGS) entry which is preliminary data.</text>
</comment>
<dbReference type="GO" id="GO:0032933">
    <property type="term" value="P:SREBP signaling pathway"/>
    <property type="evidence" value="ECO:0007669"/>
    <property type="project" value="InterPro"/>
</dbReference>
<reference evidence="4" key="2">
    <citation type="journal article" date="2023" name="IMA Fungus">
        <title>Comparative genomic study of the Penicillium genus elucidates a diverse pangenome and 15 lateral gene transfer events.</title>
        <authorList>
            <person name="Petersen C."/>
            <person name="Sorensen T."/>
            <person name="Nielsen M.R."/>
            <person name="Sondergaard T.E."/>
            <person name="Sorensen J.L."/>
            <person name="Fitzpatrick D.A."/>
            <person name="Frisvad J.C."/>
            <person name="Nielsen K.L."/>
        </authorList>
    </citation>
    <scope>NUCLEOTIDE SEQUENCE</scope>
    <source>
        <strain evidence="4">IBT 19713</strain>
    </source>
</reference>
<keyword evidence="5" id="KW-1185">Reference proteome</keyword>
<evidence type="ECO:0000259" key="3">
    <source>
        <dbReference type="Pfam" id="PF08508"/>
    </source>
</evidence>
<proteinExistence type="predicted"/>
<dbReference type="Pfam" id="PF08508">
    <property type="entry name" value="DUF1746"/>
    <property type="match status" value="1"/>
</dbReference>
<accession>A0A9W9NHM2</accession>
<feature type="transmembrane region" description="Helical" evidence="2">
    <location>
        <begin position="138"/>
        <end position="157"/>
    </location>
</feature>
<feature type="transmembrane region" description="Helical" evidence="2">
    <location>
        <begin position="185"/>
        <end position="207"/>
    </location>
</feature>
<gene>
    <name evidence="4" type="ORF">N7468_009190</name>
</gene>
<keyword evidence="2" id="KW-1133">Transmembrane helix</keyword>
<dbReference type="GO" id="GO:0044695">
    <property type="term" value="C:Dsc E3 ubiquitin ligase complex"/>
    <property type="evidence" value="ECO:0007669"/>
    <property type="project" value="InterPro"/>
</dbReference>
<feature type="region of interest" description="Disordered" evidence="1">
    <location>
        <begin position="217"/>
        <end position="275"/>
    </location>
</feature>
<evidence type="ECO:0000313" key="5">
    <source>
        <dbReference type="Proteomes" id="UP001150941"/>
    </source>
</evidence>
<evidence type="ECO:0000256" key="1">
    <source>
        <dbReference type="SAM" id="MobiDB-lite"/>
    </source>
</evidence>
<dbReference type="PANTHER" id="PTHR39405">
    <property type="entry name" value="DSC E3 UBIQUITIN LIGASE COMPLEX SUBUNIT 4"/>
    <property type="match status" value="1"/>
</dbReference>
<sequence length="367" mass="40287">MNQPDPIALVDQFGRWHVGRLRDKPASASANVGFHTSSQTGGLLEGILVPMTLYGGHRCISRCEHIVDVLGISFNDASETPGSAQDRSRVRKAQFAAKVAFIDKLLRDLDILVYCELSALYYMEYVSSPFDPTRNQPFVGAILASNLFCMIFHAFFIRPEAGEATRGYLHGGLFIDFIGQKPVPVFRLLTFDLLILLVDFLMLGLIIERVKTTATNLSTSTNSAPTQSSNSDTNTPNDETQQDHDAEERGVVRGPAETGTVEPSHEPSTSPPLAEIDDGLQEERTTLLAEPGDSSASRGRHPLDSFASGRAIILEMGLFTTIRDQWLYTTQSRRPSGYVPSPEAATLLRQRFGLQVGSDGRITRVNS</sequence>
<dbReference type="GO" id="GO:0005783">
    <property type="term" value="C:endoplasmic reticulum"/>
    <property type="evidence" value="ECO:0007669"/>
    <property type="project" value="TreeGrafter"/>
</dbReference>
<name>A0A9W9NHM2_9EURO</name>
<feature type="compositionally biased region" description="Polar residues" evidence="1">
    <location>
        <begin position="227"/>
        <end position="239"/>
    </location>
</feature>
<dbReference type="AlphaFoldDB" id="A0A9W9NHM2"/>
<dbReference type="InterPro" id="IPR013715">
    <property type="entry name" value="DUF1746"/>
</dbReference>
<evidence type="ECO:0000256" key="2">
    <source>
        <dbReference type="SAM" id="Phobius"/>
    </source>
</evidence>
<feature type="compositionally biased region" description="Low complexity" evidence="1">
    <location>
        <begin position="217"/>
        <end position="226"/>
    </location>
</feature>
<feature type="domain" description="DUF1746" evidence="3">
    <location>
        <begin position="133"/>
        <end position="202"/>
    </location>
</feature>
<protein>
    <recommendedName>
        <fullName evidence="3">DUF1746 domain-containing protein</fullName>
    </recommendedName>
</protein>
<dbReference type="InterPro" id="IPR038967">
    <property type="entry name" value="Dsc4-like"/>
</dbReference>
<dbReference type="Proteomes" id="UP001150941">
    <property type="component" value="Unassembled WGS sequence"/>
</dbReference>
<dbReference type="PANTHER" id="PTHR39405:SF1">
    <property type="entry name" value="DSC E3 UBIQUITIN LIGASE COMPLEX SUBUNIT 4"/>
    <property type="match status" value="1"/>
</dbReference>
<dbReference type="RefSeq" id="XP_058326816.1">
    <property type="nucleotide sequence ID" value="XM_058478486.1"/>
</dbReference>
<evidence type="ECO:0000313" key="4">
    <source>
        <dbReference type="EMBL" id="KAJ5219986.1"/>
    </source>
</evidence>
<organism evidence="4 5">
    <name type="scientific">Penicillium chermesinum</name>
    <dbReference type="NCBI Taxonomy" id="63820"/>
    <lineage>
        <taxon>Eukaryota</taxon>
        <taxon>Fungi</taxon>
        <taxon>Dikarya</taxon>
        <taxon>Ascomycota</taxon>
        <taxon>Pezizomycotina</taxon>
        <taxon>Eurotiomycetes</taxon>
        <taxon>Eurotiomycetidae</taxon>
        <taxon>Eurotiales</taxon>
        <taxon>Aspergillaceae</taxon>
        <taxon>Penicillium</taxon>
    </lineage>
</organism>
<feature type="compositionally biased region" description="Basic and acidic residues" evidence="1">
    <location>
        <begin position="241"/>
        <end position="251"/>
    </location>
</feature>
<dbReference type="EMBL" id="JAPQKS010000007">
    <property type="protein sequence ID" value="KAJ5219986.1"/>
    <property type="molecule type" value="Genomic_DNA"/>
</dbReference>
<keyword evidence="2" id="KW-0812">Transmembrane</keyword>
<reference evidence="4" key="1">
    <citation type="submission" date="2022-11" db="EMBL/GenBank/DDBJ databases">
        <authorList>
            <person name="Petersen C."/>
        </authorList>
    </citation>
    <scope>NUCLEOTIDE SEQUENCE</scope>
    <source>
        <strain evidence="4">IBT 19713</strain>
    </source>
</reference>